<proteinExistence type="predicted"/>
<dbReference type="RefSeq" id="XP_040159383.1">
    <property type="nucleotide sequence ID" value="XM_040303449.1"/>
</dbReference>
<dbReference type="KEGG" id="aara:120898093"/>
<dbReference type="GeneID" id="120898093"/>
<protein>
    <submittedName>
        <fullName evidence="1">Uncharacterized protein</fullName>
    </submittedName>
</protein>
<sequence>MSYADNAIRITRYINPHYFYYKPLTAYLPGHEETQFAVALSQHCEAAYGELYRTVRKPQAWEIQKPGTLVALRSIQLERWIRCLVEETVQDMDENTWYQLWAIDEGIAIKSDPKYVRSLPEAFAKEPPHAKRGAIINVLPSDTRFDYIQNELIQEPSTRWCPGIVATMEGCLEEAASVTMVEKAKFAFKGETIHFGELYVTSQCNTSGSMADLLRAACPKQIITAPEAGFIKAFVKLQTHAMKRFLNNEGLSDKHILNNFVQKFSRNNLSHAHHHAERALDMDTELSQKVQEWLKRNQEACLAMLQEQKMKEEQLKVPEITSFTAEGIMRFPEKNGLNGPRSVASKKPNEVNCTSSGVVNPAAETCDDTVSHAASLSSSKPSSVLLNVQRHKARLLLKSSTVAQE</sequence>
<evidence type="ECO:0000313" key="2">
    <source>
        <dbReference type="Proteomes" id="UP000075840"/>
    </source>
</evidence>
<dbReference type="EnsemblMetazoa" id="AARA001628-RA">
    <property type="protein sequence ID" value="AARA001628-PA"/>
    <property type="gene ID" value="AARA001628"/>
</dbReference>
<accession>A0A182HK51</accession>
<dbReference type="VEuPathDB" id="VectorBase:AARA21_008641"/>
<dbReference type="EMBL" id="APCN01000816">
    <property type="status" value="NOT_ANNOTATED_CDS"/>
    <property type="molecule type" value="Genomic_DNA"/>
</dbReference>
<keyword evidence="2" id="KW-1185">Reference proteome</keyword>
<organism evidence="1 2">
    <name type="scientific">Anopheles arabiensis</name>
    <name type="common">Mosquito</name>
    <dbReference type="NCBI Taxonomy" id="7173"/>
    <lineage>
        <taxon>Eukaryota</taxon>
        <taxon>Metazoa</taxon>
        <taxon>Ecdysozoa</taxon>
        <taxon>Arthropoda</taxon>
        <taxon>Hexapoda</taxon>
        <taxon>Insecta</taxon>
        <taxon>Pterygota</taxon>
        <taxon>Neoptera</taxon>
        <taxon>Endopterygota</taxon>
        <taxon>Diptera</taxon>
        <taxon>Nematocera</taxon>
        <taxon>Culicoidea</taxon>
        <taxon>Culicidae</taxon>
        <taxon>Anophelinae</taxon>
        <taxon>Anopheles</taxon>
    </lineage>
</organism>
<evidence type="ECO:0000313" key="1">
    <source>
        <dbReference type="EnsemblMetazoa" id="AARA001628-PA"/>
    </source>
</evidence>
<dbReference type="SUPFAM" id="SSF63748">
    <property type="entry name" value="Tudor/PWWP/MBT"/>
    <property type="match status" value="1"/>
</dbReference>
<reference evidence="1" key="1">
    <citation type="submission" date="2022-08" db="UniProtKB">
        <authorList>
            <consortium name="EnsemblMetazoa"/>
        </authorList>
    </citation>
    <scope>IDENTIFICATION</scope>
    <source>
        <strain evidence="1">Dongola</strain>
    </source>
</reference>
<name>A0A182HK51_ANOAR</name>
<dbReference type="AlphaFoldDB" id="A0A182HK51"/>
<dbReference type="Proteomes" id="UP000075840">
    <property type="component" value="Unassembled WGS sequence"/>
</dbReference>
<dbReference type="VEuPathDB" id="VectorBase:AARA001628"/>